<evidence type="ECO:0000313" key="2">
    <source>
        <dbReference type="Proteomes" id="UP000828048"/>
    </source>
</evidence>
<comment type="caution">
    <text evidence="1">The sequence shown here is derived from an EMBL/GenBank/DDBJ whole genome shotgun (WGS) entry which is preliminary data.</text>
</comment>
<sequence length="274" mass="30799">MGDDNASSNSKLKEGLDPSSRYYFHHSDNAVTELCSQLLDSENWATWSRSVEIALSVKNKLGFVTGKFQKPCNSENPVELNLWERVNHMLISWEPCQLQVTTQSCVVFGDELDSYRPLSTCAWCQCGEGSKRIAHHNEDRLMQFLMGLNDTYNPIRGQILLLKPVPDIREAYNMVTQDEKKQEIGNNSLTENFSVAAAVQFPKGSNSNKFSGNPSSFPSNSNNEGLFCKYCKKDTHAIETCYKLHGFPPGHTHHDPNFKPKGNCPGQQNQQHGP</sequence>
<organism evidence="1 2">
    <name type="scientific">Vaccinium darrowii</name>
    <dbReference type="NCBI Taxonomy" id="229202"/>
    <lineage>
        <taxon>Eukaryota</taxon>
        <taxon>Viridiplantae</taxon>
        <taxon>Streptophyta</taxon>
        <taxon>Embryophyta</taxon>
        <taxon>Tracheophyta</taxon>
        <taxon>Spermatophyta</taxon>
        <taxon>Magnoliopsida</taxon>
        <taxon>eudicotyledons</taxon>
        <taxon>Gunneridae</taxon>
        <taxon>Pentapetalae</taxon>
        <taxon>asterids</taxon>
        <taxon>Ericales</taxon>
        <taxon>Ericaceae</taxon>
        <taxon>Vaccinioideae</taxon>
        <taxon>Vaccinieae</taxon>
        <taxon>Vaccinium</taxon>
    </lineage>
</organism>
<evidence type="ECO:0000313" key="1">
    <source>
        <dbReference type="EMBL" id="KAH7848934.1"/>
    </source>
</evidence>
<proteinExistence type="predicted"/>
<accession>A0ACB7Y7E6</accession>
<keyword evidence="2" id="KW-1185">Reference proteome</keyword>
<name>A0ACB7Y7E6_9ERIC</name>
<protein>
    <submittedName>
        <fullName evidence="1">Uncharacterized protein</fullName>
    </submittedName>
</protein>
<gene>
    <name evidence="1" type="ORF">Vadar_010532</name>
</gene>
<reference evidence="1 2" key="1">
    <citation type="journal article" date="2021" name="Hortic Res">
        <title>High-quality reference genome and annotation aids understanding of berry development for evergreen blueberry (Vaccinium darrowii).</title>
        <authorList>
            <person name="Yu J."/>
            <person name="Hulse-Kemp A.M."/>
            <person name="Babiker E."/>
            <person name="Staton M."/>
        </authorList>
    </citation>
    <scope>NUCLEOTIDE SEQUENCE [LARGE SCALE GENOMIC DNA]</scope>
    <source>
        <strain evidence="2">cv. NJ 8807/NJ 8810</strain>
        <tissue evidence="1">Young leaf</tissue>
    </source>
</reference>
<dbReference type="EMBL" id="CM037157">
    <property type="protein sequence ID" value="KAH7848934.1"/>
    <property type="molecule type" value="Genomic_DNA"/>
</dbReference>
<dbReference type="Proteomes" id="UP000828048">
    <property type="component" value="Chromosome 7"/>
</dbReference>